<gene>
    <name evidence="1" type="ORF">POCTA_138.1.T0280365</name>
</gene>
<reference evidence="1" key="1">
    <citation type="submission" date="2021-01" db="EMBL/GenBank/DDBJ databases">
        <authorList>
            <consortium name="Genoscope - CEA"/>
            <person name="William W."/>
        </authorList>
    </citation>
    <scope>NUCLEOTIDE SEQUENCE</scope>
</reference>
<name>A0A8S1TMJ0_PAROT</name>
<proteinExistence type="predicted"/>
<dbReference type="Proteomes" id="UP000683925">
    <property type="component" value="Unassembled WGS sequence"/>
</dbReference>
<evidence type="ECO:0000313" key="2">
    <source>
        <dbReference type="Proteomes" id="UP000683925"/>
    </source>
</evidence>
<keyword evidence="2" id="KW-1185">Reference proteome</keyword>
<comment type="caution">
    <text evidence="1">The sequence shown here is derived from an EMBL/GenBank/DDBJ whole genome shotgun (WGS) entry which is preliminary data.</text>
</comment>
<evidence type="ECO:0000313" key="1">
    <source>
        <dbReference type="EMBL" id="CAD8154095.1"/>
    </source>
</evidence>
<organism evidence="1 2">
    <name type="scientific">Paramecium octaurelia</name>
    <dbReference type="NCBI Taxonomy" id="43137"/>
    <lineage>
        <taxon>Eukaryota</taxon>
        <taxon>Sar</taxon>
        <taxon>Alveolata</taxon>
        <taxon>Ciliophora</taxon>
        <taxon>Intramacronucleata</taxon>
        <taxon>Oligohymenophorea</taxon>
        <taxon>Peniculida</taxon>
        <taxon>Parameciidae</taxon>
        <taxon>Paramecium</taxon>
    </lineage>
</organism>
<protein>
    <submittedName>
        <fullName evidence="1">Uncharacterized protein</fullName>
    </submittedName>
</protein>
<sequence length="102" mass="12196">MEQSHNPKNPIDLKNHRTEIQQGCNILLKQFKNFQFSYNIVAIQQRFLKYAEQNQRYQQLQVDSNKNSNKEKDDVGTIIIIIQFNLIQLNSVIYINNQRSWL</sequence>
<dbReference type="EMBL" id="CAJJDP010000028">
    <property type="protein sequence ID" value="CAD8154095.1"/>
    <property type="molecule type" value="Genomic_DNA"/>
</dbReference>
<accession>A0A8S1TMJ0</accession>
<dbReference type="AlphaFoldDB" id="A0A8S1TMJ0"/>